<evidence type="ECO:0000313" key="2">
    <source>
        <dbReference type="EMBL" id="SDF27368.1"/>
    </source>
</evidence>
<dbReference type="EMBL" id="FNBA01000025">
    <property type="protein sequence ID" value="SDF27368.1"/>
    <property type="molecule type" value="Genomic_DNA"/>
</dbReference>
<dbReference type="InterPro" id="IPR010982">
    <property type="entry name" value="Lambda_DNA-bd_dom_sf"/>
</dbReference>
<dbReference type="AlphaFoldDB" id="A0A1G7JQY1"/>
<dbReference type="InterPro" id="IPR001387">
    <property type="entry name" value="Cro/C1-type_HTH"/>
</dbReference>
<protein>
    <recommendedName>
        <fullName evidence="1">HTH cro/C1-type domain-containing protein</fullName>
    </recommendedName>
</protein>
<dbReference type="RefSeq" id="WP_093145526.1">
    <property type="nucleotide sequence ID" value="NZ_BMWO01000030.1"/>
</dbReference>
<evidence type="ECO:0000259" key="1">
    <source>
        <dbReference type="PROSITE" id="PS50943"/>
    </source>
</evidence>
<keyword evidence="3" id="KW-1185">Reference proteome</keyword>
<name>A0A1G7JQY1_9FLAO</name>
<sequence>MKELIEQSNSLSSYKENNRTKIDEALVSLRLMKEVDDFLDINQISQRDLADNLDYSEAFISQLMSGTKKFNAAFINRFEKVYDIKIDFKIKSKNTSNYISRISNSHIEININILGLTHSENNFSFESKANEFFEFDSEYLTLES</sequence>
<dbReference type="OrthoDB" id="1449767at2"/>
<reference evidence="2 3" key="1">
    <citation type="submission" date="2016-10" db="EMBL/GenBank/DDBJ databases">
        <authorList>
            <person name="de Groot N.N."/>
        </authorList>
    </citation>
    <scope>NUCLEOTIDE SEQUENCE [LARGE SCALE GENOMIC DNA]</scope>
    <source>
        <strain evidence="2 3">DSM 16195</strain>
    </source>
</reference>
<dbReference type="GO" id="GO:0003677">
    <property type="term" value="F:DNA binding"/>
    <property type="evidence" value="ECO:0007669"/>
    <property type="project" value="InterPro"/>
</dbReference>
<dbReference type="Gene3D" id="1.10.260.40">
    <property type="entry name" value="lambda repressor-like DNA-binding domains"/>
    <property type="match status" value="1"/>
</dbReference>
<dbReference type="SMART" id="SM00530">
    <property type="entry name" value="HTH_XRE"/>
    <property type="match status" value="1"/>
</dbReference>
<gene>
    <name evidence="2" type="ORF">SAMN05421855_1252</name>
</gene>
<dbReference type="STRING" id="227084.SAMN05421855_1252"/>
<dbReference type="SUPFAM" id="SSF47413">
    <property type="entry name" value="lambda repressor-like DNA-binding domains"/>
    <property type="match status" value="1"/>
</dbReference>
<evidence type="ECO:0000313" key="3">
    <source>
        <dbReference type="Proteomes" id="UP000199321"/>
    </source>
</evidence>
<accession>A0A1G7JQY1</accession>
<feature type="domain" description="HTH cro/C1-type" evidence="1">
    <location>
        <begin position="44"/>
        <end position="89"/>
    </location>
</feature>
<organism evidence="2 3">
    <name type="scientific">Ulvibacter litoralis</name>
    <dbReference type="NCBI Taxonomy" id="227084"/>
    <lineage>
        <taxon>Bacteria</taxon>
        <taxon>Pseudomonadati</taxon>
        <taxon>Bacteroidota</taxon>
        <taxon>Flavobacteriia</taxon>
        <taxon>Flavobacteriales</taxon>
        <taxon>Flavobacteriaceae</taxon>
        <taxon>Ulvibacter</taxon>
    </lineage>
</organism>
<dbReference type="CDD" id="cd00093">
    <property type="entry name" value="HTH_XRE"/>
    <property type="match status" value="1"/>
</dbReference>
<proteinExistence type="predicted"/>
<dbReference type="Proteomes" id="UP000199321">
    <property type="component" value="Unassembled WGS sequence"/>
</dbReference>
<dbReference type="PROSITE" id="PS50943">
    <property type="entry name" value="HTH_CROC1"/>
    <property type="match status" value="1"/>
</dbReference>